<feature type="coiled-coil region" evidence="1">
    <location>
        <begin position="114"/>
        <end position="141"/>
    </location>
</feature>
<accession>D2XA94</accession>
<protein>
    <submittedName>
        <fullName evidence="2">Uncharacterized protein</fullName>
    </submittedName>
</protein>
<name>D2XA94_GBMV</name>
<evidence type="ECO:0000256" key="1">
    <source>
        <dbReference type="SAM" id="Coils"/>
    </source>
</evidence>
<keyword evidence="3" id="KW-1185">Reference proteome</keyword>
<dbReference type="EMBL" id="GU071086">
    <property type="protein sequence ID" value="ADB03871.1"/>
    <property type="molecule type" value="Genomic_DNA"/>
</dbReference>
<keyword evidence="1" id="KW-0175">Coiled coil</keyword>
<gene>
    <name evidence="2" type="ORF">MAR_ORF086</name>
</gene>
<dbReference type="GeneID" id="8746323"/>
<sequence length="163" mass="19338">MFLQRITLFLSNILKTKEKIFEMQSDISREVVDILRELCLEEDIFLVKNEETSKKKGRNYTKFCLRTNCKKKHLIISWKEEHGLSVSFDFGFDVTRKMMIQYVREYLLCSEVATVIHARKIRSLKKRMAKLEEENENIRYAPGGAVFCEAKERFEKTVKTQRG</sequence>
<organismHost>
    <name type="scientific">Acanthamoeba</name>
    <dbReference type="NCBI Taxonomy" id="5754"/>
</organismHost>
<evidence type="ECO:0000313" key="3">
    <source>
        <dbReference type="Proteomes" id="UP000029780"/>
    </source>
</evidence>
<dbReference type="KEGG" id="vg:8746323"/>
<reference evidence="2 3" key="1">
    <citation type="journal article" date="2009" name="Proc. Natl. Acad. Sci. U.S.A.">
        <title>Giant Marseillevirus highlights the role of amoebae as a melting pot in emergence of chimeric microorganisms.</title>
        <authorList>
            <person name="Boyer M."/>
            <person name="Yutin N."/>
            <person name="Pagnier I."/>
            <person name="Barrassi L."/>
            <person name="Fournous G."/>
            <person name="Espinosa L."/>
            <person name="Robert C."/>
            <person name="Azza S."/>
            <person name="Sun S."/>
            <person name="Rossmann M.G."/>
            <person name="Suzan-Monti M."/>
            <person name="La Scola B."/>
            <person name="Koonin E.V."/>
            <person name="Raoult D."/>
        </authorList>
    </citation>
    <scope>NUCLEOTIDE SEQUENCE [LARGE SCALE GENOMIC DNA]</scope>
    <source>
        <strain evidence="2 3">T19</strain>
    </source>
</reference>
<evidence type="ECO:0000313" key="2">
    <source>
        <dbReference type="EMBL" id="ADB03871.1"/>
    </source>
</evidence>
<organism evidence="2 3">
    <name type="scientific">Marseillevirus marseillevirus</name>
    <name type="common">GBM</name>
    <dbReference type="NCBI Taxonomy" id="694581"/>
    <lineage>
        <taxon>Viruses</taxon>
        <taxon>Varidnaviria</taxon>
        <taxon>Bamfordvirae</taxon>
        <taxon>Nucleocytoviricota</taxon>
        <taxon>Megaviricetes</taxon>
        <taxon>Pimascovirales</taxon>
        <taxon>Pimascovirales incertae sedis</taxon>
        <taxon>Marseilleviridae</taxon>
        <taxon>Marseillevirus</taxon>
        <taxon>Marseillevirus massiliense</taxon>
    </lineage>
</organism>
<proteinExistence type="predicted"/>
<dbReference type="RefSeq" id="YP_003406833.1">
    <property type="nucleotide sequence ID" value="NC_013756.1"/>
</dbReference>
<dbReference type="Proteomes" id="UP000029780">
    <property type="component" value="Segment"/>
</dbReference>